<evidence type="ECO:0000313" key="4">
    <source>
        <dbReference type="Proteomes" id="UP000831692"/>
    </source>
</evidence>
<proteinExistence type="predicted"/>
<feature type="coiled-coil region" evidence="1">
    <location>
        <begin position="27"/>
        <end position="61"/>
    </location>
</feature>
<dbReference type="EMBL" id="AP025635">
    <property type="protein sequence ID" value="BDG67330.1"/>
    <property type="molecule type" value="Genomic_DNA"/>
</dbReference>
<organism evidence="3 4">
    <name type="scientific">Enterococcus innesii</name>
    <dbReference type="NCBI Taxonomy" id="2839759"/>
    <lineage>
        <taxon>Bacteria</taxon>
        <taxon>Bacillati</taxon>
        <taxon>Bacillota</taxon>
        <taxon>Bacilli</taxon>
        <taxon>Lactobacillales</taxon>
        <taxon>Enterococcaceae</taxon>
        <taxon>Enterococcus</taxon>
    </lineage>
</organism>
<evidence type="ECO:0000313" key="3">
    <source>
        <dbReference type="EMBL" id="BDG67330.1"/>
    </source>
</evidence>
<evidence type="ECO:0000256" key="2">
    <source>
        <dbReference type="SAM" id="MobiDB-lite"/>
    </source>
</evidence>
<evidence type="ECO:0000256" key="1">
    <source>
        <dbReference type="SAM" id="Coils"/>
    </source>
</evidence>
<dbReference type="Proteomes" id="UP000831692">
    <property type="component" value="Chromosome"/>
</dbReference>
<accession>A0ABN6NM74</accession>
<feature type="region of interest" description="Disordered" evidence="2">
    <location>
        <begin position="166"/>
        <end position="185"/>
    </location>
</feature>
<gene>
    <name evidence="3" type="ORF">ENLAB_08940</name>
</gene>
<protein>
    <submittedName>
        <fullName evidence="3">Uncharacterized protein</fullName>
    </submittedName>
</protein>
<reference evidence="3 4" key="1">
    <citation type="submission" date="2022-03" db="EMBL/GenBank/DDBJ databases">
        <title>Complete genome sequence of Enterococcus innesii DB-1.</title>
        <authorList>
            <person name="Fukuda D."/>
            <person name="Nolasco-Hipolito C."/>
        </authorList>
    </citation>
    <scope>NUCLEOTIDE SEQUENCE [LARGE SCALE GENOMIC DNA]</scope>
    <source>
        <strain evidence="3 4">DB-1</strain>
    </source>
</reference>
<keyword evidence="4" id="KW-1185">Reference proteome</keyword>
<keyword evidence="1" id="KW-0175">Coiled coil</keyword>
<feature type="coiled-coil region" evidence="1">
    <location>
        <begin position="115"/>
        <end position="142"/>
    </location>
</feature>
<name>A0ABN6NM74_9ENTE</name>
<dbReference type="GeneID" id="83456888"/>
<sequence>MKKMKATELYEQIMLLVKENSGSMLTFEKEQEEAKKLLADQNELIDQLIQINQEMKAMMNQPENDIDLNVIQTLKKQFNASFEQQQEEQNKLQMIYEKLFSAYEVEKQMLRTYFLNETEQIIDRLTSTVERQDNDVNQLSQELIDELRAIEAAEVVNEIATNENQPVENVSEVSESLQLTVDQNQ</sequence>
<dbReference type="RefSeq" id="WP_081117485.1">
    <property type="nucleotide sequence ID" value="NZ_AP025635.1"/>
</dbReference>